<gene>
    <name evidence="4" type="ordered locus">wcw_1825</name>
</gene>
<dbReference type="InterPro" id="IPR014001">
    <property type="entry name" value="Helicase_ATP-bd"/>
</dbReference>
<dbReference type="PROSITE" id="PS51192">
    <property type="entry name" value="HELICASE_ATP_BIND_1"/>
    <property type="match status" value="1"/>
</dbReference>
<dbReference type="eggNOG" id="COG0553">
    <property type="taxonomic scope" value="Bacteria"/>
</dbReference>
<dbReference type="SUPFAM" id="SSF52540">
    <property type="entry name" value="P-loop containing nucleoside triphosphate hydrolases"/>
    <property type="match status" value="2"/>
</dbReference>
<keyword evidence="4" id="KW-0547">Nucleotide-binding</keyword>
<reference evidence="4 5" key="1">
    <citation type="journal article" date="2010" name="PLoS ONE">
        <title>The Waddlia genome: a window into chlamydial biology.</title>
        <authorList>
            <person name="Bertelli C."/>
            <person name="Collyn F."/>
            <person name="Croxatto A."/>
            <person name="Ruckert C."/>
            <person name="Polkinghorne A."/>
            <person name="Kebbi-Beghdadi C."/>
            <person name="Goesmann A."/>
            <person name="Vaughan L."/>
            <person name="Greub G."/>
        </authorList>
    </citation>
    <scope>NUCLEOTIDE SEQUENCE [LARGE SCALE GENOMIC DNA]</scope>
    <source>
        <strain evidence="5">ATCC VR-1470 / WSU 86-1044</strain>
    </source>
</reference>
<dbReference type="RefSeq" id="WP_013182864.1">
    <property type="nucleotide sequence ID" value="NC_014225.1"/>
</dbReference>
<keyword evidence="4" id="KW-0067">ATP-binding</keyword>
<feature type="domain" description="Helicase ATP-binding" evidence="2">
    <location>
        <begin position="441"/>
        <end position="595"/>
    </location>
</feature>
<dbReference type="OrthoDB" id="9760715at2"/>
<dbReference type="InterPro" id="IPR038718">
    <property type="entry name" value="SNF2-like_sf"/>
</dbReference>
<keyword evidence="5" id="KW-1185">Reference proteome</keyword>
<dbReference type="Gene3D" id="3.40.50.10810">
    <property type="entry name" value="Tandem AAA-ATPase domain"/>
    <property type="match status" value="1"/>
</dbReference>
<evidence type="ECO:0000259" key="3">
    <source>
        <dbReference type="PROSITE" id="PS51194"/>
    </source>
</evidence>
<evidence type="ECO:0000256" key="1">
    <source>
        <dbReference type="ARBA" id="ARBA00022801"/>
    </source>
</evidence>
<name>D6YSW9_WADCW</name>
<dbReference type="SMART" id="SM00490">
    <property type="entry name" value="HELICc"/>
    <property type="match status" value="1"/>
</dbReference>
<dbReference type="HOGENOM" id="CLU_000315_21_0_0"/>
<dbReference type="STRING" id="716544.wcw_1825"/>
<dbReference type="SMART" id="SM00487">
    <property type="entry name" value="DEXDc"/>
    <property type="match status" value="1"/>
</dbReference>
<dbReference type="AlphaFoldDB" id="D6YSW9"/>
<dbReference type="Pfam" id="PF00176">
    <property type="entry name" value="SNF2-rel_dom"/>
    <property type="match status" value="1"/>
</dbReference>
<sequence length="868" mass="97557">MTYYLESEQSLHHDALVVRVEGNPDPDLLKSLKIEERRHQLKNPGNSEKNLFHISAKSANSLLKAMAASGQLKHGNKNIVCDFYGKNTLTFLIDDGLIIGQVQTRNSLIDISDSPFIGRGSPHCFLDGITLRFLTTDLPWKILKKLYTQTPPPTLEEVEACVIENDPDTPNIEYISRNASEPLPLLKLKDASGAFAELWLDDGTCGRGSEWEKDLLETGFTRRLDEGVAKIHSSGKSMILGPITRSGCSEPFCSDGGLPNRAGEEEQMEGGIKGRFYTAKNFATPSYLYFCPLDQVQSSLSFLLELGWTIQDCEGRNIKLAGKLNLDVQQSTDSIIIKGSIPYGDEEANIASIAGQTALFVPLSKNTVGLIPLSNEIKNLAREGELVAEGIKIRKTQAMSFEPLLKPFGLNLFQPHQPVKIGGRFHGTLRPYQQAGVEWLSFLKQNGFHGILADDMGLGKTIQILAYLTTETGGKPSLCVMPTSLLYNWKKEAETFFPELLVTLHHGPERSKKTLPKEGLILTSYGTLLRDKDLFKASAFQCIFLDEAQVIKNRRTQQFQTACELEAVFRCCITGTPVENRTEELFTHFHFLMPDLLKGCDPKETSRIKKKTGPFILRRRKEEVASDLPEKIEQNVWISMPENQRTMYDQFAASAQQSLIQKIKLDGAGKHRMEIFETLLRLRQICCHPYLVNGQEGTSGKLEALIADMETIKEEGKKALIFSQFTSMLSIIKKSCSKEGWKFCYLDGQTKERKEQVDHFQTDPEIPFFLISLKAGGVGLNLTAADYVLLFDPWWNPAVERQAIDRAHRIGRKDTVIAKRYLCLDSIEEKMLHLNTAKQHLADQLLDETSDHQILTEDDFLFLLESTQ</sequence>
<dbReference type="PROSITE" id="PS51194">
    <property type="entry name" value="HELICASE_CTER"/>
    <property type="match status" value="1"/>
</dbReference>
<dbReference type="Pfam" id="PF00271">
    <property type="entry name" value="Helicase_C"/>
    <property type="match status" value="1"/>
</dbReference>
<dbReference type="InterPro" id="IPR000330">
    <property type="entry name" value="SNF2_N"/>
</dbReference>
<dbReference type="KEGG" id="wch:wcw_1825"/>
<feature type="domain" description="Helicase C-terminal" evidence="3">
    <location>
        <begin position="704"/>
        <end position="849"/>
    </location>
</feature>
<dbReference type="PANTHER" id="PTHR10799">
    <property type="entry name" value="SNF2/RAD54 HELICASE FAMILY"/>
    <property type="match status" value="1"/>
</dbReference>
<organism evidence="4 5">
    <name type="scientific">Waddlia chondrophila (strain ATCC VR-1470 / WSU 86-1044)</name>
    <dbReference type="NCBI Taxonomy" id="716544"/>
    <lineage>
        <taxon>Bacteria</taxon>
        <taxon>Pseudomonadati</taxon>
        <taxon>Chlamydiota</taxon>
        <taxon>Chlamydiia</taxon>
        <taxon>Parachlamydiales</taxon>
        <taxon>Waddliaceae</taxon>
        <taxon>Waddlia</taxon>
    </lineage>
</organism>
<dbReference type="Gene3D" id="3.40.50.300">
    <property type="entry name" value="P-loop containing nucleotide triphosphate hydrolases"/>
    <property type="match status" value="1"/>
</dbReference>
<protein>
    <submittedName>
        <fullName evidence="4">Putative SWI/SNF helicase family protein</fullName>
    </submittedName>
</protein>
<dbReference type="InterPro" id="IPR049730">
    <property type="entry name" value="SNF2/RAD54-like_C"/>
</dbReference>
<dbReference type="GO" id="GO:0005524">
    <property type="term" value="F:ATP binding"/>
    <property type="evidence" value="ECO:0007669"/>
    <property type="project" value="InterPro"/>
</dbReference>
<dbReference type="EMBL" id="CP001928">
    <property type="protein sequence ID" value="ADI39164.1"/>
    <property type="molecule type" value="Genomic_DNA"/>
</dbReference>
<dbReference type="InterPro" id="IPR027417">
    <property type="entry name" value="P-loop_NTPase"/>
</dbReference>
<keyword evidence="4" id="KW-0347">Helicase</keyword>
<dbReference type="CDD" id="cd18793">
    <property type="entry name" value="SF2_C_SNF"/>
    <property type="match status" value="1"/>
</dbReference>
<evidence type="ECO:0000313" key="4">
    <source>
        <dbReference type="EMBL" id="ADI39164.1"/>
    </source>
</evidence>
<keyword evidence="1" id="KW-0378">Hydrolase</keyword>
<proteinExistence type="predicted"/>
<evidence type="ECO:0000259" key="2">
    <source>
        <dbReference type="PROSITE" id="PS51192"/>
    </source>
</evidence>
<accession>D6YSW9</accession>
<dbReference type="GO" id="GO:0016787">
    <property type="term" value="F:hydrolase activity"/>
    <property type="evidence" value="ECO:0007669"/>
    <property type="project" value="UniProtKB-KW"/>
</dbReference>
<dbReference type="Proteomes" id="UP000001505">
    <property type="component" value="Chromosome"/>
</dbReference>
<dbReference type="GO" id="GO:0004386">
    <property type="term" value="F:helicase activity"/>
    <property type="evidence" value="ECO:0007669"/>
    <property type="project" value="UniProtKB-KW"/>
</dbReference>
<dbReference type="InterPro" id="IPR001650">
    <property type="entry name" value="Helicase_C-like"/>
</dbReference>
<evidence type="ECO:0000313" key="5">
    <source>
        <dbReference type="Proteomes" id="UP000001505"/>
    </source>
</evidence>